<gene>
    <name evidence="2" type="ORF">COCCU_02220</name>
</gene>
<keyword evidence="1" id="KW-0812">Transmembrane</keyword>
<dbReference type="EMBL" id="CP046455">
    <property type="protein sequence ID" value="QGU06398.1"/>
    <property type="molecule type" value="Genomic_DNA"/>
</dbReference>
<proteinExistence type="predicted"/>
<dbReference type="RefSeq" id="WP_156229958.1">
    <property type="nucleotide sequence ID" value="NZ_CP046455.1"/>
</dbReference>
<reference evidence="2 3" key="1">
    <citation type="submission" date="2019-11" db="EMBL/GenBank/DDBJ databases">
        <title>Complete genome sequence of Corynebacterium kalinowskii 1959, a novel Corynebacterium species isolated from soil of a small paddock in Vilsendorf, Germany.</title>
        <authorList>
            <person name="Schaffert L."/>
            <person name="Ruwe M."/>
            <person name="Milse J."/>
            <person name="Hanuschka K."/>
            <person name="Ortseifen V."/>
            <person name="Droste J."/>
            <person name="Brandt D."/>
            <person name="Schlueter L."/>
            <person name="Kutter Y."/>
            <person name="Vinke S."/>
            <person name="Viehoefer P."/>
            <person name="Jacob L."/>
            <person name="Luebke N.-C."/>
            <person name="Schulte-Berndt E."/>
            <person name="Hain C."/>
            <person name="Linder M."/>
            <person name="Schmidt P."/>
            <person name="Wollenschlaeger L."/>
            <person name="Luttermann T."/>
            <person name="Thieme E."/>
            <person name="Hassa J."/>
            <person name="Haak M."/>
            <person name="Wittchen M."/>
            <person name="Mentz A."/>
            <person name="Persicke M."/>
            <person name="Busche T."/>
            <person name="Ruckert C."/>
        </authorList>
    </citation>
    <scope>NUCLEOTIDE SEQUENCE [LARGE SCALE GENOMIC DNA]</scope>
    <source>
        <strain evidence="2 3">2039</strain>
    </source>
</reference>
<keyword evidence="1" id="KW-1133">Transmembrane helix</keyword>
<dbReference type="Proteomes" id="UP000424462">
    <property type="component" value="Chromosome"/>
</dbReference>
<organism evidence="2 3">
    <name type="scientific">Corynebacterium occultum</name>
    <dbReference type="NCBI Taxonomy" id="2675219"/>
    <lineage>
        <taxon>Bacteria</taxon>
        <taxon>Bacillati</taxon>
        <taxon>Actinomycetota</taxon>
        <taxon>Actinomycetes</taxon>
        <taxon>Mycobacteriales</taxon>
        <taxon>Corynebacteriaceae</taxon>
        <taxon>Corynebacterium</taxon>
    </lineage>
</organism>
<keyword evidence="1" id="KW-0472">Membrane</keyword>
<evidence type="ECO:0000313" key="3">
    <source>
        <dbReference type="Proteomes" id="UP000424462"/>
    </source>
</evidence>
<dbReference type="KEGG" id="cok:COCCU_02220"/>
<feature type="transmembrane region" description="Helical" evidence="1">
    <location>
        <begin position="14"/>
        <end position="35"/>
    </location>
</feature>
<evidence type="ECO:0000256" key="1">
    <source>
        <dbReference type="SAM" id="Phobius"/>
    </source>
</evidence>
<accession>A0A6B8WIU3</accession>
<protein>
    <submittedName>
        <fullName evidence="2">Uncharacterized protein</fullName>
    </submittedName>
</protein>
<keyword evidence="3" id="KW-1185">Reference proteome</keyword>
<sequence>MSSQHAAPVTERDLVALAGYAAFAGLLLSPLRHYLGPMKKVSAAKNERDSFPLSTYPMFSADRKGRVTVPHVVGLTAAGERIIPHYFHFGAGGLNQVRRQISRGIREGRAADIAQCYADSLAVRPQAGEEQIVEVQVVRARFLFDEYFNGDTRPVAESLHAACRVGGTAQAGPGKALPRIKETQTP</sequence>
<evidence type="ECO:0000313" key="2">
    <source>
        <dbReference type="EMBL" id="QGU06398.1"/>
    </source>
</evidence>
<name>A0A6B8WIU3_9CORY</name>
<dbReference type="AlphaFoldDB" id="A0A6B8WIU3"/>